<evidence type="ECO:0000313" key="1">
    <source>
        <dbReference type="EMBL" id="PUA32330.1"/>
    </source>
</evidence>
<evidence type="ECO:0000313" key="2">
    <source>
        <dbReference type="Proteomes" id="UP000244093"/>
    </source>
</evidence>
<accession>A0A2R7Y486</accession>
<organism evidence="1 2">
    <name type="scientific">Zestosphaera tikiterensis</name>
    <dbReference type="NCBI Taxonomy" id="1973259"/>
    <lineage>
        <taxon>Archaea</taxon>
        <taxon>Thermoproteota</taxon>
        <taxon>Thermoprotei</taxon>
        <taxon>Desulfurococcales</taxon>
        <taxon>Desulfurococcaceae</taxon>
        <taxon>Zestosphaera</taxon>
    </lineage>
</organism>
<dbReference type="AlphaFoldDB" id="A0A2R7Y486"/>
<dbReference type="Proteomes" id="UP000244093">
    <property type="component" value="Unassembled WGS sequence"/>
</dbReference>
<name>A0A2R7Y486_9CREN</name>
<protein>
    <submittedName>
        <fullName evidence="1">Uncharacterized protein</fullName>
    </submittedName>
</protein>
<proteinExistence type="predicted"/>
<sequence>MSKREETQKRYVEGAVISGLRLYRHWRKRGLSKDESFKRAVKQALGMMEVSGLDKNEILEVMEDLKMFIDEIINELKNANTQSS</sequence>
<gene>
    <name evidence="1" type="ORF">B7O98_06630</name>
</gene>
<reference evidence="1 2" key="1">
    <citation type="journal article" date="2018" name="Syst. Appl. Microbiol.">
        <title>A new symbiotic nanoarchaeote (Candidatus Nanoclepta minutus) and its host (Zestosphaera tikiterensis gen. nov., sp. nov.) from a New Zealand hot spring.</title>
        <authorList>
            <person name="St John E."/>
            <person name="Liu Y."/>
            <person name="Podar M."/>
            <person name="Stott M.B."/>
            <person name="Meneghin J."/>
            <person name="Chen Z."/>
            <person name="Lagutin K."/>
            <person name="Mitchell K."/>
            <person name="Reysenbach A.L."/>
        </authorList>
    </citation>
    <scope>NUCLEOTIDE SEQUENCE [LARGE SCALE GENOMIC DNA]</scope>
    <source>
        <strain evidence="1">NZ3</strain>
    </source>
</reference>
<dbReference type="EMBL" id="NBVN01000004">
    <property type="protein sequence ID" value="PUA32330.1"/>
    <property type="molecule type" value="Genomic_DNA"/>
</dbReference>
<comment type="caution">
    <text evidence="1">The sequence shown here is derived from an EMBL/GenBank/DDBJ whole genome shotgun (WGS) entry which is preliminary data.</text>
</comment>